<dbReference type="InterPro" id="IPR023408">
    <property type="entry name" value="MscS_beta-dom_sf"/>
</dbReference>
<dbReference type="InterPro" id="IPR011014">
    <property type="entry name" value="MscS_channel_TM-2"/>
</dbReference>
<dbReference type="Pfam" id="PF00924">
    <property type="entry name" value="MS_channel_2nd"/>
    <property type="match status" value="1"/>
</dbReference>
<feature type="domain" description="Mechanosensitive ion channel MscS C-terminal" evidence="14">
    <location>
        <begin position="995"/>
        <end position="1078"/>
    </location>
</feature>
<dbReference type="InterPro" id="IPR011066">
    <property type="entry name" value="MscS_channel_C_sf"/>
</dbReference>
<dbReference type="PANTHER" id="PTHR30347:SF9">
    <property type="entry name" value="MINICONDUCTANCE MECHANOSENSITIVE CHANNEL MSCM"/>
    <property type="match status" value="1"/>
</dbReference>
<evidence type="ECO:0000256" key="8">
    <source>
        <dbReference type="SAM" id="MobiDB-lite"/>
    </source>
</evidence>
<feature type="domain" description="Mechanosensitive ion channel MscS" evidence="11">
    <location>
        <begin position="921"/>
        <end position="987"/>
    </location>
</feature>
<evidence type="ECO:0000256" key="1">
    <source>
        <dbReference type="ARBA" id="ARBA00004651"/>
    </source>
</evidence>
<evidence type="ECO:0000259" key="11">
    <source>
        <dbReference type="Pfam" id="PF00924"/>
    </source>
</evidence>
<feature type="transmembrane region" description="Helical" evidence="9">
    <location>
        <begin position="674"/>
        <end position="696"/>
    </location>
</feature>
<dbReference type="SUPFAM" id="SSF82689">
    <property type="entry name" value="Mechanosensitive channel protein MscS (YggB), C-terminal domain"/>
    <property type="match status" value="1"/>
</dbReference>
<feature type="transmembrane region" description="Helical" evidence="9">
    <location>
        <begin position="832"/>
        <end position="853"/>
    </location>
</feature>
<dbReference type="InterPro" id="IPR010920">
    <property type="entry name" value="LSM_dom_sf"/>
</dbReference>
<comment type="similarity">
    <text evidence="2">Belongs to the MscS (TC 1.A.23) family.</text>
</comment>
<dbReference type="Gene3D" id="3.30.70.100">
    <property type="match status" value="1"/>
</dbReference>
<dbReference type="Gene3D" id="2.30.30.60">
    <property type="match status" value="1"/>
</dbReference>
<dbReference type="Pfam" id="PF21082">
    <property type="entry name" value="MS_channel_3rd"/>
    <property type="match status" value="1"/>
</dbReference>
<dbReference type="InterPro" id="IPR049142">
    <property type="entry name" value="MS_channel_1st"/>
</dbReference>
<feature type="transmembrane region" description="Helical" evidence="9">
    <location>
        <begin position="883"/>
        <end position="902"/>
    </location>
</feature>
<feature type="signal peptide" evidence="10">
    <location>
        <begin position="1"/>
        <end position="22"/>
    </location>
</feature>
<dbReference type="RefSeq" id="WP_176488402.1">
    <property type="nucleotide sequence ID" value="NZ_BLXO01000005.1"/>
</dbReference>
<evidence type="ECO:0000259" key="15">
    <source>
        <dbReference type="Pfam" id="PF21088"/>
    </source>
</evidence>
<dbReference type="PROSITE" id="PS01246">
    <property type="entry name" value="UPF0003"/>
    <property type="match status" value="1"/>
</dbReference>
<dbReference type="Proteomes" id="UP000504714">
    <property type="component" value="Unassembled WGS sequence"/>
</dbReference>
<feature type="compositionally biased region" description="Low complexity" evidence="8">
    <location>
        <begin position="1100"/>
        <end position="1116"/>
    </location>
</feature>
<dbReference type="AlphaFoldDB" id="A0A6L2ZPV4"/>
<evidence type="ECO:0000259" key="12">
    <source>
        <dbReference type="Pfam" id="PF12794"/>
    </source>
</evidence>
<evidence type="ECO:0000256" key="4">
    <source>
        <dbReference type="ARBA" id="ARBA00022692"/>
    </source>
</evidence>
<evidence type="ECO:0000256" key="10">
    <source>
        <dbReference type="SAM" id="SignalP"/>
    </source>
</evidence>
<evidence type="ECO:0000256" key="7">
    <source>
        <dbReference type="SAM" id="Coils"/>
    </source>
</evidence>
<dbReference type="PANTHER" id="PTHR30347">
    <property type="entry name" value="POTASSIUM CHANNEL RELATED"/>
    <property type="match status" value="1"/>
</dbReference>
<feature type="region of interest" description="Disordered" evidence="8">
    <location>
        <begin position="1096"/>
        <end position="1116"/>
    </location>
</feature>
<dbReference type="InterPro" id="IPR006686">
    <property type="entry name" value="MscS_channel_CS"/>
</dbReference>
<evidence type="ECO:0000256" key="2">
    <source>
        <dbReference type="ARBA" id="ARBA00008017"/>
    </source>
</evidence>
<proteinExistence type="inferred from homology"/>
<dbReference type="GO" id="GO:0005886">
    <property type="term" value="C:plasma membrane"/>
    <property type="evidence" value="ECO:0007669"/>
    <property type="project" value="UniProtKB-SubCell"/>
</dbReference>
<dbReference type="Pfam" id="PF12794">
    <property type="entry name" value="MscS_TM"/>
    <property type="match status" value="1"/>
</dbReference>
<name>A0A6L2ZPV4_9ENTR</name>
<feature type="domain" description="Mechanosensitive ion channel transmembrane helices 2/3" evidence="15">
    <location>
        <begin position="879"/>
        <end position="920"/>
    </location>
</feature>
<dbReference type="InterPro" id="IPR024393">
    <property type="entry name" value="MscS_porin"/>
</dbReference>
<dbReference type="Gene3D" id="1.10.287.1260">
    <property type="match status" value="1"/>
</dbReference>
<feature type="chain" id="PRO_5026913290" evidence="10">
    <location>
        <begin position="23"/>
        <end position="1116"/>
    </location>
</feature>
<keyword evidence="10" id="KW-0732">Signal</keyword>
<gene>
    <name evidence="16" type="primary">kefA</name>
    <name evidence="16" type="ORF">RINTU1_26030</name>
</gene>
<dbReference type="InterPro" id="IPR049278">
    <property type="entry name" value="MS_channel_C"/>
</dbReference>
<keyword evidence="3" id="KW-1003">Cell membrane</keyword>
<feature type="transmembrane region" description="Helical" evidence="9">
    <location>
        <begin position="522"/>
        <end position="544"/>
    </location>
</feature>
<evidence type="ECO:0000313" key="17">
    <source>
        <dbReference type="Proteomes" id="UP000504714"/>
    </source>
</evidence>
<dbReference type="SUPFAM" id="SSF82861">
    <property type="entry name" value="Mechanosensitive channel protein MscS (YggB), transmembrane region"/>
    <property type="match status" value="1"/>
</dbReference>
<feature type="transmembrane region" description="Helical" evidence="9">
    <location>
        <begin position="908"/>
        <end position="934"/>
    </location>
</feature>
<dbReference type="NCBIfam" id="NF008180">
    <property type="entry name" value="PRK10929.1"/>
    <property type="match status" value="1"/>
</dbReference>
<dbReference type="InterPro" id="IPR006685">
    <property type="entry name" value="MscS_channel_2nd"/>
</dbReference>
<feature type="domain" description="Mechanosensitive ion channel MscS porin" evidence="13">
    <location>
        <begin position="35"/>
        <end position="261"/>
    </location>
</feature>
<dbReference type="EMBL" id="BLXO01000005">
    <property type="protein sequence ID" value="GFN46833.1"/>
    <property type="molecule type" value="Genomic_DNA"/>
</dbReference>
<keyword evidence="5 9" id="KW-1133">Transmembrane helix</keyword>
<evidence type="ECO:0000256" key="6">
    <source>
        <dbReference type="ARBA" id="ARBA00023136"/>
    </source>
</evidence>
<organism evidence="16 17">
    <name type="scientific">Candidatus Regiella insecticola</name>
    <dbReference type="NCBI Taxonomy" id="138073"/>
    <lineage>
        <taxon>Bacteria</taxon>
        <taxon>Pseudomonadati</taxon>
        <taxon>Pseudomonadota</taxon>
        <taxon>Gammaproteobacteria</taxon>
        <taxon>Enterobacterales</taxon>
        <taxon>Enterobacteriaceae</taxon>
        <taxon>aphid secondary symbionts</taxon>
        <taxon>Candidatus Regiella</taxon>
    </lineage>
</organism>
<feature type="transmembrane region" description="Helical" evidence="9">
    <location>
        <begin position="702"/>
        <end position="723"/>
    </location>
</feature>
<evidence type="ECO:0000256" key="3">
    <source>
        <dbReference type="ARBA" id="ARBA00022475"/>
    </source>
</evidence>
<evidence type="ECO:0000259" key="14">
    <source>
        <dbReference type="Pfam" id="PF21082"/>
    </source>
</evidence>
<feature type="transmembrane region" description="Helical" evidence="9">
    <location>
        <begin position="603"/>
        <end position="622"/>
    </location>
</feature>
<evidence type="ECO:0000259" key="13">
    <source>
        <dbReference type="Pfam" id="PF12795"/>
    </source>
</evidence>
<dbReference type="InterPro" id="IPR025692">
    <property type="entry name" value="MscS_IM_dom1"/>
</dbReference>
<evidence type="ECO:0000256" key="5">
    <source>
        <dbReference type="ARBA" id="ARBA00022989"/>
    </source>
</evidence>
<comment type="subcellular location">
    <subcellularLocation>
        <location evidence="1">Cell membrane</location>
        <topology evidence="1">Multi-pass membrane protein</topology>
    </subcellularLocation>
</comment>
<feature type="transmembrane region" description="Helical" evidence="9">
    <location>
        <begin position="481"/>
        <end position="501"/>
    </location>
</feature>
<protein>
    <submittedName>
        <fullName evidence="16">Potassium efflux system KefA protein Small-conductance mechanosensitive channel</fullName>
    </submittedName>
</protein>
<dbReference type="Pfam" id="PF12795">
    <property type="entry name" value="MscS_porin"/>
    <property type="match status" value="1"/>
</dbReference>
<feature type="domain" description="Mechanosensitive ion channel inner membrane" evidence="12">
    <location>
        <begin position="484"/>
        <end position="818"/>
    </location>
</feature>
<reference evidence="16 17" key="1">
    <citation type="submission" date="2020-06" db="EMBL/GenBank/DDBJ databases">
        <title>The genome sequence of Candidatus Regiella insecticola strain Tut.</title>
        <authorList>
            <person name="Nikoh N."/>
            <person name="Tsuchida T."/>
            <person name="Koga R."/>
            <person name="Oshima K."/>
            <person name="Hattori M."/>
            <person name="Fukatsu T."/>
        </authorList>
    </citation>
    <scope>NUCLEOTIDE SEQUENCE [LARGE SCALE GENOMIC DNA]</scope>
    <source>
        <strain evidence="16 17">Tut</strain>
    </source>
</reference>
<evidence type="ECO:0000256" key="9">
    <source>
        <dbReference type="SAM" id="Phobius"/>
    </source>
</evidence>
<evidence type="ECO:0000313" key="16">
    <source>
        <dbReference type="EMBL" id="GFN46833.1"/>
    </source>
</evidence>
<feature type="transmembrane region" description="Helical" evidence="9">
    <location>
        <begin position="634"/>
        <end position="653"/>
    </location>
</feature>
<dbReference type="InterPro" id="IPR052702">
    <property type="entry name" value="MscS-like_channel"/>
</dbReference>
<keyword evidence="4 9" id="KW-0812">Transmembrane</keyword>
<sequence length="1116" mass="125997">MRLITICWFALLFALSFVQSHAAIQIDEGQLQQDLQQATANTKAPNHAEIVRALQGALNRLKDAKESEEKAEKYQIIINDFTKLIDDLNKKIAEENSKLPLIPSQLTTNELEQKISQTSGVLSDLEHQMQQELELSREISDSIVQIPLQQSEARQLLTETMQRLQSFQNPTSPLAEAKFSLLKAEAIARKAKINELELAQLSANNRQELSRMRIELCKKRHERLDKLLQSLRNHSNDERQREAEKVLERTESLAEKDRNLPDSVSTLLQTNRTLSYSLKQQTQRMNTISSAQRKVAAQTLQVRQALATIREQAQWVGVSAVLGETLRMQVARLPDMPKSQKLDRDMVQLRVDRLNFEDMLEKQQRVTLTQNDGSPLNVEQQNIVDMQLKTQRKLLNVLLSGYDTEILELTKLKVADSQLVDALKEVHEVAHRHLFWVADISRLSFSYPVEVTHDLSRLLSLDTLSQLSGALMKMLTDKQTLIPILGALLVVGFSISSRRHYHAFLERTNSYIGKVNQDQFSLTLRTVFWSILIALPLPILWSALGYSLQNAWSYPIAVDIGIAVTETVPVLWIFMIGAAFTHPHGLFIAHFRWHPAQIARAMRFYRLSVWLIIPLMIALIFFENYSDREFAPTLGRLCFILLCIALSLVTSSFKRAGIPLYLDESGHGDNKVNRALWAVLLSAPLLAALASALGYFTTAQDLLTRLEISVAIWFFLLIIYHIVRRWMLIQRRRIAFERAKQRRADILAQRAREDDAAISLNPEGSSETEEPMINLDVISAQSLRLIRSILTMLALVSVIALWSEIHSAFGFLENIHLWDVTTTFNGVDTIQPISMGSILIVILVIIVTTQLVLNLPSLLELALLQHLDLAPGTGYAISTITKYLLMLLGGMVGFSLLGIEWAKFQWLVAALSVGLGFGLQDIVNNFISGLIILFEKPIRIGDTVTVRDLTGSVTKINTRATTISDWDRKEVIVPNKAFITEQFINWSLSDPITRVVLTVPAPIEANSEEVTEILLIASRCCSLVLDTPAPEVYLIDIQQGIQIFELRIYAAEMSHRMPLRHEIHQLILAGYREHGIELPFPPFQIRTDRLNRITDTLNQKSKTSSGSTSSSSGSAS</sequence>
<feature type="coiled-coil region" evidence="7">
    <location>
        <begin position="51"/>
        <end position="98"/>
    </location>
</feature>
<feature type="transmembrane region" description="Helical" evidence="9">
    <location>
        <begin position="570"/>
        <end position="591"/>
    </location>
</feature>
<dbReference type="SUPFAM" id="SSF50182">
    <property type="entry name" value="Sm-like ribonucleoproteins"/>
    <property type="match status" value="1"/>
</dbReference>
<comment type="caution">
    <text evidence="16">The sequence shown here is derived from an EMBL/GenBank/DDBJ whole genome shotgun (WGS) entry which is preliminary data.</text>
</comment>
<keyword evidence="7" id="KW-0175">Coiled coil</keyword>
<dbReference type="Pfam" id="PF21088">
    <property type="entry name" value="MS_channel_1st"/>
    <property type="match status" value="1"/>
</dbReference>
<accession>A0A6L2ZPV4</accession>
<keyword evidence="6 9" id="KW-0472">Membrane</keyword>
<dbReference type="GO" id="GO:0008381">
    <property type="term" value="F:mechanosensitive monoatomic ion channel activity"/>
    <property type="evidence" value="ECO:0007669"/>
    <property type="project" value="UniProtKB-ARBA"/>
</dbReference>